<dbReference type="Gramene" id="EFJ09034">
    <property type="protein sequence ID" value="EFJ09034"/>
    <property type="gene ID" value="SELMODRAFT_130756"/>
</dbReference>
<accession>D8T340</accession>
<dbReference type="PANTHER" id="PTHR33791:SF12">
    <property type="entry name" value="CHAPERONIN-LIKE RBCX PROTEIN 1, CHLOROPLASTIC"/>
    <property type="match status" value="1"/>
</dbReference>
<keyword evidence="1" id="KW-0602">Photosynthesis</keyword>
<dbReference type="GO" id="GO:0110102">
    <property type="term" value="P:ribulose bisphosphate carboxylase complex assembly"/>
    <property type="evidence" value="ECO:0007669"/>
    <property type="project" value="InterPro"/>
</dbReference>
<evidence type="ECO:0000256" key="1">
    <source>
        <dbReference type="ARBA" id="ARBA00022531"/>
    </source>
</evidence>
<dbReference type="GO" id="GO:0044183">
    <property type="term" value="F:protein folding chaperone"/>
    <property type="evidence" value="ECO:0000318"/>
    <property type="project" value="GO_Central"/>
</dbReference>
<evidence type="ECO:0000256" key="3">
    <source>
        <dbReference type="ARBA" id="ARBA00023300"/>
    </source>
</evidence>
<dbReference type="Pfam" id="PF02341">
    <property type="entry name" value="RbcX"/>
    <property type="match status" value="1"/>
</dbReference>
<organism evidence="5">
    <name type="scientific">Selaginella moellendorffii</name>
    <name type="common">Spikemoss</name>
    <dbReference type="NCBI Taxonomy" id="88036"/>
    <lineage>
        <taxon>Eukaryota</taxon>
        <taxon>Viridiplantae</taxon>
        <taxon>Streptophyta</taxon>
        <taxon>Embryophyta</taxon>
        <taxon>Tracheophyta</taxon>
        <taxon>Lycopodiopsida</taxon>
        <taxon>Selaginellales</taxon>
        <taxon>Selaginellaceae</taxon>
        <taxon>Selaginella</taxon>
    </lineage>
</organism>
<dbReference type="OMA" id="GVRIMEV"/>
<dbReference type="PANTHER" id="PTHR33791">
    <property type="entry name" value="CHAPERONIN-LIKE RBCX PROTEIN 1, CHLOROPLASTIC"/>
    <property type="match status" value="1"/>
</dbReference>
<dbReference type="Proteomes" id="UP000001514">
    <property type="component" value="Unassembled WGS sequence"/>
</dbReference>
<dbReference type="InterPro" id="IPR003435">
    <property type="entry name" value="Chaperonin_RcbX"/>
</dbReference>
<dbReference type="EMBL" id="GL377667">
    <property type="protein sequence ID" value="EFJ09034.1"/>
    <property type="molecule type" value="Genomic_DNA"/>
</dbReference>
<dbReference type="eggNOG" id="ENOG502RZSC">
    <property type="taxonomic scope" value="Eukaryota"/>
</dbReference>
<gene>
    <name evidence="4" type="ORF">SELMODRAFT_130756</name>
</gene>
<evidence type="ECO:0000313" key="5">
    <source>
        <dbReference type="Proteomes" id="UP000001514"/>
    </source>
</evidence>
<dbReference type="GO" id="GO:0015977">
    <property type="term" value="P:carbon fixation"/>
    <property type="evidence" value="ECO:0007669"/>
    <property type="project" value="UniProtKB-KW"/>
</dbReference>
<proteinExistence type="predicted"/>
<dbReference type="GO" id="GO:0015979">
    <property type="term" value="P:photosynthesis"/>
    <property type="evidence" value="ECO:0007669"/>
    <property type="project" value="UniProtKB-KW"/>
</dbReference>
<dbReference type="KEGG" id="smo:SELMODRAFT_130756"/>
<dbReference type="SUPFAM" id="SSF158615">
    <property type="entry name" value="RbcX-like"/>
    <property type="match status" value="1"/>
</dbReference>
<keyword evidence="3" id="KW-0120">Carbon dioxide fixation</keyword>
<dbReference type="AlphaFoldDB" id="D8T340"/>
<dbReference type="InParanoid" id="D8T340"/>
<evidence type="ECO:0000256" key="2">
    <source>
        <dbReference type="ARBA" id="ARBA00023186"/>
    </source>
</evidence>
<name>D8T340_SELML</name>
<protein>
    <submittedName>
        <fullName evidence="4">Uncharacterized protein</fullName>
    </submittedName>
</protein>
<evidence type="ECO:0000313" key="4">
    <source>
        <dbReference type="EMBL" id="EFJ09034.1"/>
    </source>
</evidence>
<dbReference type="InterPro" id="IPR038052">
    <property type="entry name" value="Chaperonin_RbcX_sf"/>
</dbReference>
<sequence length="122" mass="13993">MPGFGGRTPEGRAADTLHNFFTYIAVKIVASQLEDYNKEAYDDLMKFLDKVPLKDGDKFCSALMRESGRHKALALRILEVMRAAYANNDFEWENMKMMSLQKMDNANTRLMRDFLAETTGIE</sequence>
<dbReference type="HOGENOM" id="CLU_125191_0_0_1"/>
<keyword evidence="5" id="KW-1185">Reference proteome</keyword>
<dbReference type="Gene3D" id="1.10.1200.210">
    <property type="entry name" value="Chaperonin-like RbcX"/>
    <property type="match status" value="1"/>
</dbReference>
<dbReference type="FunCoup" id="D8T340">
    <property type="interactions" value="797"/>
</dbReference>
<dbReference type="STRING" id="88036.D8T340"/>
<keyword evidence="2" id="KW-0143">Chaperone</keyword>
<reference evidence="4 5" key="1">
    <citation type="journal article" date="2011" name="Science">
        <title>The Selaginella genome identifies genetic changes associated with the evolution of vascular plants.</title>
        <authorList>
            <person name="Banks J.A."/>
            <person name="Nishiyama T."/>
            <person name="Hasebe M."/>
            <person name="Bowman J.L."/>
            <person name="Gribskov M."/>
            <person name="dePamphilis C."/>
            <person name="Albert V.A."/>
            <person name="Aono N."/>
            <person name="Aoyama T."/>
            <person name="Ambrose B.A."/>
            <person name="Ashton N.W."/>
            <person name="Axtell M.J."/>
            <person name="Barker E."/>
            <person name="Barker M.S."/>
            <person name="Bennetzen J.L."/>
            <person name="Bonawitz N.D."/>
            <person name="Chapple C."/>
            <person name="Cheng C."/>
            <person name="Correa L.G."/>
            <person name="Dacre M."/>
            <person name="DeBarry J."/>
            <person name="Dreyer I."/>
            <person name="Elias M."/>
            <person name="Engstrom E.M."/>
            <person name="Estelle M."/>
            <person name="Feng L."/>
            <person name="Finet C."/>
            <person name="Floyd S.K."/>
            <person name="Frommer W.B."/>
            <person name="Fujita T."/>
            <person name="Gramzow L."/>
            <person name="Gutensohn M."/>
            <person name="Harholt J."/>
            <person name="Hattori M."/>
            <person name="Heyl A."/>
            <person name="Hirai T."/>
            <person name="Hiwatashi Y."/>
            <person name="Ishikawa M."/>
            <person name="Iwata M."/>
            <person name="Karol K.G."/>
            <person name="Koehler B."/>
            <person name="Kolukisaoglu U."/>
            <person name="Kubo M."/>
            <person name="Kurata T."/>
            <person name="Lalonde S."/>
            <person name="Li K."/>
            <person name="Li Y."/>
            <person name="Litt A."/>
            <person name="Lyons E."/>
            <person name="Manning G."/>
            <person name="Maruyama T."/>
            <person name="Michael T.P."/>
            <person name="Mikami K."/>
            <person name="Miyazaki S."/>
            <person name="Morinaga S."/>
            <person name="Murata T."/>
            <person name="Mueller-Roeber B."/>
            <person name="Nelson D.R."/>
            <person name="Obara M."/>
            <person name="Oguri Y."/>
            <person name="Olmstead R.G."/>
            <person name="Onodera N."/>
            <person name="Petersen B.L."/>
            <person name="Pils B."/>
            <person name="Prigge M."/>
            <person name="Rensing S.A."/>
            <person name="Riano-Pachon D.M."/>
            <person name="Roberts A.W."/>
            <person name="Sato Y."/>
            <person name="Scheller H.V."/>
            <person name="Schulz B."/>
            <person name="Schulz C."/>
            <person name="Shakirov E.V."/>
            <person name="Shibagaki N."/>
            <person name="Shinohara N."/>
            <person name="Shippen D.E."/>
            <person name="Soerensen I."/>
            <person name="Sotooka R."/>
            <person name="Sugimoto N."/>
            <person name="Sugita M."/>
            <person name="Sumikawa N."/>
            <person name="Tanurdzic M."/>
            <person name="Theissen G."/>
            <person name="Ulvskov P."/>
            <person name="Wakazuki S."/>
            <person name="Weng J.K."/>
            <person name="Willats W.W."/>
            <person name="Wipf D."/>
            <person name="Wolf P.G."/>
            <person name="Yang L."/>
            <person name="Zimmer A.D."/>
            <person name="Zhu Q."/>
            <person name="Mitros T."/>
            <person name="Hellsten U."/>
            <person name="Loque D."/>
            <person name="Otillar R."/>
            <person name="Salamov A."/>
            <person name="Schmutz J."/>
            <person name="Shapiro H."/>
            <person name="Lindquist E."/>
            <person name="Lucas S."/>
            <person name="Rokhsar D."/>
            <person name="Grigoriev I.V."/>
        </authorList>
    </citation>
    <scope>NUCLEOTIDE SEQUENCE [LARGE SCALE GENOMIC DNA]</scope>
</reference>